<name>X0VLE4_9ZZZZ</name>
<dbReference type="AlphaFoldDB" id="X0VLE4"/>
<proteinExistence type="predicted"/>
<dbReference type="EMBL" id="BARS01021025">
    <property type="protein sequence ID" value="GAG13318.1"/>
    <property type="molecule type" value="Genomic_DNA"/>
</dbReference>
<protein>
    <submittedName>
        <fullName evidence="1">Uncharacterized protein</fullName>
    </submittedName>
</protein>
<gene>
    <name evidence="1" type="ORF">S01H1_33833</name>
</gene>
<comment type="caution">
    <text evidence="1">The sequence shown here is derived from an EMBL/GenBank/DDBJ whole genome shotgun (WGS) entry which is preliminary data.</text>
</comment>
<evidence type="ECO:0000313" key="1">
    <source>
        <dbReference type="EMBL" id="GAG13318.1"/>
    </source>
</evidence>
<accession>X0VLE4</accession>
<organism evidence="1">
    <name type="scientific">marine sediment metagenome</name>
    <dbReference type="NCBI Taxonomy" id="412755"/>
    <lineage>
        <taxon>unclassified sequences</taxon>
        <taxon>metagenomes</taxon>
        <taxon>ecological metagenomes</taxon>
    </lineage>
</organism>
<sequence>MATKKFQPHKMFSKTGVTKMATTMKQHLSLKNKGYNHTKPKKK</sequence>
<reference evidence="1" key="1">
    <citation type="journal article" date="2014" name="Front. Microbiol.">
        <title>High frequency of phylogenetically diverse reductive dehalogenase-homologous genes in deep subseafloor sedimentary metagenomes.</title>
        <authorList>
            <person name="Kawai M."/>
            <person name="Futagami T."/>
            <person name="Toyoda A."/>
            <person name="Takaki Y."/>
            <person name="Nishi S."/>
            <person name="Hori S."/>
            <person name="Arai W."/>
            <person name="Tsubouchi T."/>
            <person name="Morono Y."/>
            <person name="Uchiyama I."/>
            <person name="Ito T."/>
            <person name="Fujiyama A."/>
            <person name="Inagaki F."/>
            <person name="Takami H."/>
        </authorList>
    </citation>
    <scope>NUCLEOTIDE SEQUENCE</scope>
    <source>
        <strain evidence="1">Expedition CK06-06</strain>
    </source>
</reference>